<organism evidence="6 7">
    <name type="scientific">Batillaria attramentaria</name>
    <dbReference type="NCBI Taxonomy" id="370345"/>
    <lineage>
        <taxon>Eukaryota</taxon>
        <taxon>Metazoa</taxon>
        <taxon>Spiralia</taxon>
        <taxon>Lophotrochozoa</taxon>
        <taxon>Mollusca</taxon>
        <taxon>Gastropoda</taxon>
        <taxon>Caenogastropoda</taxon>
        <taxon>Sorbeoconcha</taxon>
        <taxon>Cerithioidea</taxon>
        <taxon>Batillariidae</taxon>
        <taxon>Batillaria</taxon>
    </lineage>
</organism>
<keyword evidence="5" id="KW-0732">Signal</keyword>
<dbReference type="AlphaFoldDB" id="A0ABD0JM70"/>
<keyword evidence="2 4" id="KW-0328">Glycosyltransferase</keyword>
<feature type="transmembrane region" description="Helical" evidence="5">
    <location>
        <begin position="467"/>
        <end position="498"/>
    </location>
</feature>
<dbReference type="PANTHER" id="PTHR48043">
    <property type="entry name" value="EG:EG0003.4 PROTEIN-RELATED"/>
    <property type="match status" value="1"/>
</dbReference>
<dbReference type="Pfam" id="PF00201">
    <property type="entry name" value="UDPGT"/>
    <property type="match status" value="1"/>
</dbReference>
<keyword evidence="5" id="KW-0472">Membrane</keyword>
<comment type="similarity">
    <text evidence="1 4">Belongs to the UDP-glycosyltransferase family.</text>
</comment>
<dbReference type="Gene3D" id="3.40.50.2000">
    <property type="entry name" value="Glycogen Phosphorylase B"/>
    <property type="match status" value="2"/>
</dbReference>
<reference evidence="6 7" key="1">
    <citation type="journal article" date="2023" name="Sci. Data">
        <title>Genome assembly of the Korean intertidal mud-creeper Batillaria attramentaria.</title>
        <authorList>
            <person name="Patra A.K."/>
            <person name="Ho P.T."/>
            <person name="Jun S."/>
            <person name="Lee S.J."/>
            <person name="Kim Y."/>
            <person name="Won Y.J."/>
        </authorList>
    </citation>
    <scope>NUCLEOTIDE SEQUENCE [LARGE SCALE GENOMIC DNA]</scope>
    <source>
        <strain evidence="6">Wonlab-2016</strain>
    </source>
</reference>
<comment type="catalytic activity">
    <reaction evidence="5">
        <text>glucuronate acceptor + UDP-alpha-D-glucuronate = acceptor beta-D-glucuronoside + UDP + H(+)</text>
        <dbReference type="Rhea" id="RHEA:21032"/>
        <dbReference type="ChEBI" id="CHEBI:15378"/>
        <dbReference type="ChEBI" id="CHEBI:58052"/>
        <dbReference type="ChEBI" id="CHEBI:58223"/>
        <dbReference type="ChEBI" id="CHEBI:132367"/>
        <dbReference type="ChEBI" id="CHEBI:132368"/>
        <dbReference type="EC" id="2.4.1.17"/>
    </reaction>
</comment>
<dbReference type="SUPFAM" id="SSF53756">
    <property type="entry name" value="UDP-Glycosyltransferase/glycogen phosphorylase"/>
    <property type="match status" value="1"/>
</dbReference>
<dbReference type="EMBL" id="JACVVK020000387">
    <property type="protein sequence ID" value="KAK7476016.1"/>
    <property type="molecule type" value="Genomic_DNA"/>
</dbReference>
<dbReference type="InterPro" id="IPR035595">
    <property type="entry name" value="UDP_glycos_trans_CS"/>
</dbReference>
<dbReference type="GO" id="GO:0015020">
    <property type="term" value="F:glucuronosyltransferase activity"/>
    <property type="evidence" value="ECO:0007669"/>
    <property type="project" value="UniProtKB-EC"/>
</dbReference>
<dbReference type="InterPro" id="IPR050271">
    <property type="entry name" value="UDP-glycosyltransferase"/>
</dbReference>
<dbReference type="EC" id="2.4.1.17" evidence="5"/>
<evidence type="ECO:0000256" key="2">
    <source>
        <dbReference type="ARBA" id="ARBA00022676"/>
    </source>
</evidence>
<evidence type="ECO:0000313" key="6">
    <source>
        <dbReference type="EMBL" id="KAK7476016.1"/>
    </source>
</evidence>
<evidence type="ECO:0000256" key="4">
    <source>
        <dbReference type="RuleBase" id="RU003718"/>
    </source>
</evidence>
<protein>
    <recommendedName>
        <fullName evidence="5">UDP-glucuronosyltransferase</fullName>
        <ecNumber evidence="5">2.4.1.17</ecNumber>
    </recommendedName>
</protein>
<evidence type="ECO:0000256" key="1">
    <source>
        <dbReference type="ARBA" id="ARBA00009995"/>
    </source>
</evidence>
<dbReference type="Proteomes" id="UP001519460">
    <property type="component" value="Unassembled WGS sequence"/>
</dbReference>
<dbReference type="CDD" id="cd03784">
    <property type="entry name" value="GT1_Gtf-like"/>
    <property type="match status" value="1"/>
</dbReference>
<sequence length="509" mass="57403">MWSLILRTAVLLIWFHEDASCKTVMFMPMPMTSHVILHVKLARAVTDLGHQAWLVLPSHDVAKGIVFLEELQVIQYSPSLNFFDDVLNPILVQPFLEGKQVDFGFYVQRMVQMYDGILTNQTLFGEMKDVRPDLFVIDDTWSGAKMFAIFAYRMGVPFAAIDFTFEPFGRRVPFSPAVTPNFFYPYGQHMSFSQRLRNTLSFLFTTTFGNPFCDNTAVARYAPEMPYVPLNMLNSRAEIWLLQSDHILDYPKPSLPNVKLIGGMAASPAKPLPPEFQSFMDGALDGVIVVSFGSMILGLPKEVGEDILMTAFLKIRTLKVVFRSNLTTPDPTKILTAPWVPQNDLLAHPNTKVFLTHCGVSGQYQALYHAVPMVGVPFDFDQFYNAKRMEARGFGKSVSLRGLNVSQLVDAIVTVATDPHYRQTIGRASKLFREQFGVPLEKAAYWLDHVMQYGGSYMRSAGQEMPLYQFLVLDVVAVIFGAAILCLLLCCLAVFCIWRLVRAHKTKLD</sequence>
<dbReference type="InterPro" id="IPR002213">
    <property type="entry name" value="UDP_glucos_trans"/>
</dbReference>
<keyword evidence="3 4" id="KW-0808">Transferase</keyword>
<evidence type="ECO:0000256" key="5">
    <source>
        <dbReference type="RuleBase" id="RU362059"/>
    </source>
</evidence>
<dbReference type="PANTHER" id="PTHR48043:SF145">
    <property type="entry name" value="FI06409P-RELATED"/>
    <property type="match status" value="1"/>
</dbReference>
<dbReference type="PROSITE" id="PS00375">
    <property type="entry name" value="UDPGT"/>
    <property type="match status" value="1"/>
</dbReference>
<keyword evidence="5" id="KW-0812">Transmembrane</keyword>
<proteinExistence type="inferred from homology"/>
<keyword evidence="5" id="KW-1133">Transmembrane helix</keyword>
<keyword evidence="7" id="KW-1185">Reference proteome</keyword>
<evidence type="ECO:0000256" key="3">
    <source>
        <dbReference type="ARBA" id="ARBA00022679"/>
    </source>
</evidence>
<comment type="caution">
    <text evidence="6">The sequence shown here is derived from an EMBL/GenBank/DDBJ whole genome shotgun (WGS) entry which is preliminary data.</text>
</comment>
<accession>A0ABD0JM70</accession>
<feature type="chain" id="PRO_5044534915" description="UDP-glucuronosyltransferase" evidence="5">
    <location>
        <begin position="22"/>
        <end position="509"/>
    </location>
</feature>
<evidence type="ECO:0000313" key="7">
    <source>
        <dbReference type="Proteomes" id="UP001519460"/>
    </source>
</evidence>
<feature type="signal peptide" evidence="5">
    <location>
        <begin position="1"/>
        <end position="21"/>
    </location>
</feature>
<dbReference type="FunFam" id="3.40.50.2000:FF:000021">
    <property type="entry name" value="UDP-glucuronosyltransferase"/>
    <property type="match status" value="1"/>
</dbReference>
<dbReference type="GO" id="GO:0016020">
    <property type="term" value="C:membrane"/>
    <property type="evidence" value="ECO:0007669"/>
    <property type="project" value="UniProtKB-SubCell"/>
</dbReference>
<gene>
    <name evidence="6" type="ORF">BaRGS_00032723</name>
</gene>
<comment type="subcellular location">
    <subcellularLocation>
        <location evidence="5">Membrane</location>
        <topology evidence="5">Single-pass membrane protein</topology>
    </subcellularLocation>
</comment>
<name>A0ABD0JM70_9CAEN</name>